<protein>
    <submittedName>
        <fullName evidence="3">Uncharacterized protein</fullName>
    </submittedName>
</protein>
<feature type="transmembrane region" description="Helical" evidence="1">
    <location>
        <begin position="69"/>
        <end position="95"/>
    </location>
</feature>
<organism evidence="3 5">
    <name type="scientific">Streptococcus macedonicus</name>
    <name type="common">Streptococcus gallolyticus macedonicus</name>
    <dbReference type="NCBI Taxonomy" id="59310"/>
    <lineage>
        <taxon>Bacteria</taxon>
        <taxon>Bacillati</taxon>
        <taxon>Bacillota</taxon>
        <taxon>Bacilli</taxon>
        <taxon>Lactobacillales</taxon>
        <taxon>Streptococcaceae</taxon>
        <taxon>Streptococcus</taxon>
    </lineage>
</organism>
<dbReference type="RefSeq" id="WP_099390939.1">
    <property type="nucleotide sequence ID" value="NZ_PEBM01000085.1"/>
</dbReference>
<dbReference type="EMBL" id="PEBN01000085">
    <property type="protein sequence ID" value="PHV55206.1"/>
    <property type="molecule type" value="Genomic_DNA"/>
</dbReference>
<comment type="caution">
    <text evidence="3">The sequence shown here is derived from an EMBL/GenBank/DDBJ whole genome shotgun (WGS) entry which is preliminary data.</text>
</comment>
<dbReference type="AlphaFoldDB" id="A0A2G3NNY4"/>
<dbReference type="Proteomes" id="UP000222913">
    <property type="component" value="Unassembled WGS sequence"/>
</dbReference>
<keyword evidence="1" id="KW-0812">Transmembrane</keyword>
<evidence type="ECO:0000256" key="1">
    <source>
        <dbReference type="SAM" id="Phobius"/>
    </source>
</evidence>
<evidence type="ECO:0000313" key="5">
    <source>
        <dbReference type="Proteomes" id="UP000222913"/>
    </source>
</evidence>
<dbReference type="Proteomes" id="UP000221763">
    <property type="component" value="Unassembled WGS sequence"/>
</dbReference>
<gene>
    <name evidence="2" type="ORF">CS009_11555</name>
    <name evidence="3" type="ORF">CS010_11555</name>
</gene>
<feature type="transmembrane region" description="Helical" evidence="1">
    <location>
        <begin position="37"/>
        <end position="57"/>
    </location>
</feature>
<evidence type="ECO:0000313" key="2">
    <source>
        <dbReference type="EMBL" id="PHV55206.1"/>
    </source>
</evidence>
<accession>A0A2G3NNY4</accession>
<keyword evidence="1" id="KW-0472">Membrane</keyword>
<evidence type="ECO:0000313" key="3">
    <source>
        <dbReference type="EMBL" id="PHV55244.1"/>
    </source>
</evidence>
<dbReference type="EMBL" id="PEBM01000085">
    <property type="protein sequence ID" value="PHV55244.1"/>
    <property type="molecule type" value="Genomic_DNA"/>
</dbReference>
<name>A0A2G3NNY4_STRMC</name>
<keyword evidence="1" id="KW-1133">Transmembrane helix</keyword>
<sequence length="109" mass="12434">MFWVLLFTLGYLGGLPVILLSKPYSLVITKNTIAGKLFRVIFTLIIIGLHLGSCYLLDMAIQSQKTSVFFNLWGLTVLEAAVLFLYHYLILVYFIKSDVLNKSEQEELK</sequence>
<evidence type="ECO:0000313" key="4">
    <source>
        <dbReference type="Proteomes" id="UP000221763"/>
    </source>
</evidence>
<reference evidence="4 5" key="1">
    <citation type="submission" date="2017-10" db="EMBL/GenBank/DDBJ databases">
        <title>Whole-genome sequence of three Streptococcus macedonicus strains isolated from Italian cheeses of the Veneto region.</title>
        <authorList>
            <person name="Treu L."/>
            <person name="De Diego-Diaz B."/>
            <person name="Papadimitriou K."/>
            <person name="Tsakalidou E."/>
            <person name="Corich V."/>
            <person name="Giacomini A."/>
        </authorList>
    </citation>
    <scope>NUCLEOTIDE SEQUENCE [LARGE SCALE GENOMIC DNA]</scope>
    <source>
        <strain evidence="2 4">19AS</strain>
        <strain evidence="3 5">27MV</strain>
    </source>
</reference>
<proteinExistence type="predicted"/>